<dbReference type="PANTHER" id="PTHR34835:SF90">
    <property type="entry name" value="AMINOTRANSFERASE-LIKE PLANT MOBILE DOMAIN-CONTAINING PROTEIN"/>
    <property type="match status" value="1"/>
</dbReference>
<dbReference type="InterPro" id="IPR038765">
    <property type="entry name" value="Papain-like_cys_pep_sf"/>
</dbReference>
<evidence type="ECO:0008006" key="3">
    <source>
        <dbReference type="Google" id="ProtNLM"/>
    </source>
</evidence>
<dbReference type="AlphaFoldDB" id="A0AA36EPW2"/>
<dbReference type="Proteomes" id="UP001177003">
    <property type="component" value="Chromosome 9"/>
</dbReference>
<name>A0AA36EPW2_LACSI</name>
<dbReference type="Gene3D" id="3.40.395.10">
    <property type="entry name" value="Adenoviral Proteinase, Chain A"/>
    <property type="match status" value="1"/>
</dbReference>
<evidence type="ECO:0000313" key="1">
    <source>
        <dbReference type="EMBL" id="CAI9304074.1"/>
    </source>
</evidence>
<proteinExistence type="predicted"/>
<keyword evidence="2" id="KW-1185">Reference proteome</keyword>
<evidence type="ECO:0000313" key="2">
    <source>
        <dbReference type="Proteomes" id="UP001177003"/>
    </source>
</evidence>
<sequence>MLEKTIRNTHTGLRYLPTRMKCDNITAAVMGMSPEQKQAILRMGFGSILQVNITSYPGQLSYYLLDVYDADSKRLVLQNSVIEITEQTVHDMMGLPFGGEDINELPLCDKGNQILENGGDNIVVISSMLVYVYNMKYSIKIDKRLPFIGHINGAKLLEVQKLEISLGGFGRQFRDEHDDVDMVDETGAEEQQMLSFKRDFGDEEVIYEKSTMEVALKDGLLKFPHSVVLNEWMEKMNELFKGVFKGVGNQKVHEPACFNEVNMNDVGDGGEGNSSPVRGLILTEVNTEKDDNYTTPVDTTSLTMTQFHRLPGVNDEMIKLLEETELQVYKKKKQMSVISRDNLVGRNIREAVDNAGGYDDNDKREKRIPKKAKVFNSPYIERIVKVGEKLSKDETWMRFGTLEQTEDILNELKSEDMKCRLFATLLRIYTKKFDVKPSFRDVALVFFPIVDDGKYYLLIFDLRSSLYYIVDHVKRTGTLERKYGMIPNLVKKLFCNYLTSQHHPMAKTLTFKAARVMNISWLVEKAGTECGIYLMRHMETYMGEYEGRWECGLTGKMPADVSATIKLRTKYMARLLTSDFNKFKSMIVKDIEAFRKLDILEQDMLLRESDENKKKKRKTKGRR</sequence>
<accession>A0AA36EPW2</accession>
<reference evidence="1" key="1">
    <citation type="submission" date="2023-04" db="EMBL/GenBank/DDBJ databases">
        <authorList>
            <person name="Vijverberg K."/>
            <person name="Xiong W."/>
            <person name="Schranz E."/>
        </authorList>
    </citation>
    <scope>NUCLEOTIDE SEQUENCE</scope>
</reference>
<dbReference type="EMBL" id="OX465085">
    <property type="protein sequence ID" value="CAI9304074.1"/>
    <property type="molecule type" value="Genomic_DNA"/>
</dbReference>
<dbReference type="PANTHER" id="PTHR34835">
    <property type="entry name" value="OS07G0283600 PROTEIN-RELATED"/>
    <property type="match status" value="1"/>
</dbReference>
<gene>
    <name evidence="1" type="ORF">LSALG_LOCUS42480</name>
</gene>
<dbReference type="SUPFAM" id="SSF54001">
    <property type="entry name" value="Cysteine proteinases"/>
    <property type="match status" value="1"/>
</dbReference>
<protein>
    <recommendedName>
        <fullName evidence="3">Ubiquitin-like protease family profile domain-containing protein</fullName>
    </recommendedName>
</protein>
<organism evidence="1 2">
    <name type="scientific">Lactuca saligna</name>
    <name type="common">Willowleaf lettuce</name>
    <dbReference type="NCBI Taxonomy" id="75948"/>
    <lineage>
        <taxon>Eukaryota</taxon>
        <taxon>Viridiplantae</taxon>
        <taxon>Streptophyta</taxon>
        <taxon>Embryophyta</taxon>
        <taxon>Tracheophyta</taxon>
        <taxon>Spermatophyta</taxon>
        <taxon>Magnoliopsida</taxon>
        <taxon>eudicotyledons</taxon>
        <taxon>Gunneridae</taxon>
        <taxon>Pentapetalae</taxon>
        <taxon>asterids</taxon>
        <taxon>campanulids</taxon>
        <taxon>Asterales</taxon>
        <taxon>Asteraceae</taxon>
        <taxon>Cichorioideae</taxon>
        <taxon>Cichorieae</taxon>
        <taxon>Lactucinae</taxon>
        <taxon>Lactuca</taxon>
    </lineage>
</organism>